<dbReference type="Proteomes" id="UP000030748">
    <property type="component" value="Unassembled WGS sequence"/>
</dbReference>
<keyword evidence="4 5" id="KW-0472">Membrane</keyword>
<feature type="transmembrane region" description="Helical" evidence="5">
    <location>
        <begin position="97"/>
        <end position="114"/>
    </location>
</feature>
<gene>
    <name evidence="7" type="ORF">MIMGU_mgv1a003368mg</name>
</gene>
<name>A0A022RSH5_ERYGU</name>
<dbReference type="OMA" id="FGATDNW"/>
<dbReference type="OrthoDB" id="262547at2759"/>
<evidence type="ECO:0000256" key="4">
    <source>
        <dbReference type="ARBA" id="ARBA00023136"/>
    </source>
</evidence>
<feature type="transmembrane region" description="Helical" evidence="5">
    <location>
        <begin position="231"/>
        <end position="254"/>
    </location>
</feature>
<accession>A0A022RSH5</accession>
<proteinExistence type="predicted"/>
<evidence type="ECO:0000256" key="1">
    <source>
        <dbReference type="ARBA" id="ARBA00004141"/>
    </source>
</evidence>
<protein>
    <recommendedName>
        <fullName evidence="9">Zinc transporter</fullName>
    </recommendedName>
</protein>
<evidence type="ECO:0000256" key="5">
    <source>
        <dbReference type="SAM" id="Phobius"/>
    </source>
</evidence>
<dbReference type="PANTHER" id="PTHR11040">
    <property type="entry name" value="ZINC/IRON TRANSPORTER"/>
    <property type="match status" value="1"/>
</dbReference>
<dbReference type="GO" id="GO:0005385">
    <property type="term" value="F:zinc ion transmembrane transporter activity"/>
    <property type="evidence" value="ECO:0000318"/>
    <property type="project" value="GO_Central"/>
</dbReference>
<feature type="transmembrane region" description="Helical" evidence="5">
    <location>
        <begin position="320"/>
        <end position="345"/>
    </location>
</feature>
<evidence type="ECO:0000256" key="2">
    <source>
        <dbReference type="ARBA" id="ARBA00022692"/>
    </source>
</evidence>
<dbReference type="STRING" id="4155.A0A022RSH5"/>
<reference evidence="7 8" key="1">
    <citation type="journal article" date="2013" name="Proc. Natl. Acad. Sci. U.S.A.">
        <title>Fine-scale variation in meiotic recombination in Mimulus inferred from population shotgun sequencing.</title>
        <authorList>
            <person name="Hellsten U."/>
            <person name="Wright K.M."/>
            <person name="Jenkins J."/>
            <person name="Shu S."/>
            <person name="Yuan Y."/>
            <person name="Wessler S.R."/>
            <person name="Schmutz J."/>
            <person name="Willis J.H."/>
            <person name="Rokhsar D.S."/>
        </authorList>
    </citation>
    <scope>NUCLEOTIDE SEQUENCE [LARGE SCALE GENOMIC DNA]</scope>
    <source>
        <strain evidence="8">cv. DUN x IM62</strain>
    </source>
</reference>
<feature type="transmembrane region" description="Helical" evidence="5">
    <location>
        <begin position="554"/>
        <end position="574"/>
    </location>
</feature>
<feature type="transmembrane region" description="Helical" evidence="5">
    <location>
        <begin position="522"/>
        <end position="542"/>
    </location>
</feature>
<keyword evidence="3 5" id="KW-1133">Transmembrane helix</keyword>
<keyword evidence="6" id="KW-0732">Signal</keyword>
<feature type="transmembrane region" description="Helical" evidence="5">
    <location>
        <begin position="383"/>
        <end position="402"/>
    </location>
</feature>
<dbReference type="PhylomeDB" id="A0A022RSH5"/>
<dbReference type="GO" id="GO:0071577">
    <property type="term" value="P:zinc ion transmembrane transport"/>
    <property type="evidence" value="ECO:0000318"/>
    <property type="project" value="GO_Central"/>
</dbReference>
<dbReference type="InterPro" id="IPR003689">
    <property type="entry name" value="ZIP"/>
</dbReference>
<dbReference type="Pfam" id="PF02535">
    <property type="entry name" value="Zip"/>
    <property type="match status" value="1"/>
</dbReference>
<comment type="subcellular location">
    <subcellularLocation>
        <location evidence="1">Membrane</location>
        <topology evidence="1">Multi-pass membrane protein</topology>
    </subcellularLocation>
</comment>
<feature type="transmembrane region" description="Helical" evidence="5">
    <location>
        <begin position="199"/>
        <end position="219"/>
    </location>
</feature>
<feature type="chain" id="PRO_5001507870" description="Zinc transporter" evidence="6">
    <location>
        <begin position="25"/>
        <end position="589"/>
    </location>
</feature>
<evidence type="ECO:0000256" key="3">
    <source>
        <dbReference type="ARBA" id="ARBA00022989"/>
    </source>
</evidence>
<keyword evidence="8" id="KW-1185">Reference proteome</keyword>
<sequence length="589" mass="60870">MGPRVTQILLLLLFILISSHDVKSEHENETPQKIITSPHRNAGGGVIDGSGTEHIDIGEDNNNRVSVSTVALCTLLMAAATGLGAVPFFFVELDPQLAGICNGMAAGVMLAASFDLIQEGQAHGSGSWVVFGILAGGIFIWLCKKLLEQYGEVSMLDIKGAEAAKVILVVGIMTLHSFGEGSGVGVSFAGSKGLSQGLLVTLAIAVHNIPEGLAVSMVLASRGVSPHNAMLWSVITSLPQPIVAVPSFICADAFNKFLPFATGFAAGCMIWMVMAEVLPDGFKEASPSHVASAATLSVAFMEALGAVFEHFSHNYNPEDASGLLVSLLFGLGPLLGGAALVAFALAFKLQHALLTGLASGTAFILATWRPLQLLLSSKMGPLPIIFLLSLGFAFAHVPISIVSKNLGARKKTSAHTLASSAAATYSLSALTLQSILSCSAIALHALAEGLALGVAAPKAYGLGRHMVLPVSLHGFPRGAAVASCIFGATASWQGALFSAAVIGFVGPLSAIGAILGGIDYSGLDHVMVFACGALLPCFGGIVRRAVKLDKRRGVFGIFVGVAFASVCLTFTKLVCLHTPYCNSAPEAVR</sequence>
<dbReference type="KEGG" id="egt:105951824"/>
<evidence type="ECO:0000313" key="7">
    <source>
        <dbReference type="EMBL" id="EYU43009.1"/>
    </source>
</evidence>
<evidence type="ECO:0008006" key="9">
    <source>
        <dbReference type="Google" id="ProtNLM"/>
    </source>
</evidence>
<dbReference type="GO" id="GO:0016020">
    <property type="term" value="C:membrane"/>
    <property type="evidence" value="ECO:0000318"/>
    <property type="project" value="GO_Central"/>
</dbReference>
<feature type="signal peptide" evidence="6">
    <location>
        <begin position="1"/>
        <end position="24"/>
    </location>
</feature>
<dbReference type="AlphaFoldDB" id="A0A022RSH5"/>
<dbReference type="eggNOG" id="KOG2474">
    <property type="taxonomic scope" value="Eukaryota"/>
</dbReference>
<dbReference type="PANTHER" id="PTHR11040:SF70">
    <property type="entry name" value="OS05G0316100 PROTEIN"/>
    <property type="match status" value="1"/>
</dbReference>
<feature type="transmembrane region" description="Helical" evidence="5">
    <location>
        <begin position="352"/>
        <end position="371"/>
    </location>
</feature>
<keyword evidence="2 5" id="KW-0812">Transmembrane</keyword>
<feature type="transmembrane region" description="Helical" evidence="5">
    <location>
        <begin position="260"/>
        <end position="278"/>
    </location>
</feature>
<feature type="transmembrane region" description="Helical" evidence="5">
    <location>
        <begin position="163"/>
        <end position="179"/>
    </location>
</feature>
<feature type="transmembrane region" description="Helical" evidence="5">
    <location>
        <begin position="69"/>
        <end position="90"/>
    </location>
</feature>
<evidence type="ECO:0000313" key="8">
    <source>
        <dbReference type="Proteomes" id="UP000030748"/>
    </source>
</evidence>
<evidence type="ECO:0000256" key="6">
    <source>
        <dbReference type="SAM" id="SignalP"/>
    </source>
</evidence>
<dbReference type="EMBL" id="KI630271">
    <property type="protein sequence ID" value="EYU43009.1"/>
    <property type="molecule type" value="Genomic_DNA"/>
</dbReference>
<feature type="transmembrane region" description="Helical" evidence="5">
    <location>
        <begin position="495"/>
        <end position="516"/>
    </location>
</feature>
<feature type="transmembrane region" description="Helical" evidence="5">
    <location>
        <begin position="126"/>
        <end position="143"/>
    </location>
</feature>
<organism evidence="7 8">
    <name type="scientific">Erythranthe guttata</name>
    <name type="common">Yellow monkey flower</name>
    <name type="synonym">Mimulus guttatus</name>
    <dbReference type="NCBI Taxonomy" id="4155"/>
    <lineage>
        <taxon>Eukaryota</taxon>
        <taxon>Viridiplantae</taxon>
        <taxon>Streptophyta</taxon>
        <taxon>Embryophyta</taxon>
        <taxon>Tracheophyta</taxon>
        <taxon>Spermatophyta</taxon>
        <taxon>Magnoliopsida</taxon>
        <taxon>eudicotyledons</taxon>
        <taxon>Gunneridae</taxon>
        <taxon>Pentapetalae</taxon>
        <taxon>asterids</taxon>
        <taxon>lamiids</taxon>
        <taxon>Lamiales</taxon>
        <taxon>Phrymaceae</taxon>
        <taxon>Erythranthe</taxon>
    </lineage>
</organism>